<dbReference type="Proteomes" id="UP000605361">
    <property type="component" value="Unassembled WGS sequence"/>
</dbReference>
<organism evidence="1 2">
    <name type="scientific">Nonomuraea cypriaca</name>
    <dbReference type="NCBI Taxonomy" id="1187855"/>
    <lineage>
        <taxon>Bacteria</taxon>
        <taxon>Bacillati</taxon>
        <taxon>Actinomycetota</taxon>
        <taxon>Actinomycetes</taxon>
        <taxon>Streptosporangiales</taxon>
        <taxon>Streptosporangiaceae</taxon>
        <taxon>Nonomuraea</taxon>
    </lineage>
</organism>
<protein>
    <submittedName>
        <fullName evidence="1">Uncharacterized protein</fullName>
    </submittedName>
</protein>
<name>A0A931A508_9ACTN</name>
<dbReference type="EMBL" id="JADOGI010000026">
    <property type="protein sequence ID" value="MBF8186316.1"/>
    <property type="molecule type" value="Genomic_DNA"/>
</dbReference>
<reference evidence="1" key="1">
    <citation type="submission" date="2020-11" db="EMBL/GenBank/DDBJ databases">
        <title>Whole-genome analyses of Nonomuraea sp. K274.</title>
        <authorList>
            <person name="Veyisoglu A."/>
        </authorList>
    </citation>
    <scope>NUCLEOTIDE SEQUENCE</scope>
    <source>
        <strain evidence="1">K274</strain>
    </source>
</reference>
<keyword evidence="2" id="KW-1185">Reference proteome</keyword>
<gene>
    <name evidence="1" type="ORF">ITP53_11260</name>
</gene>
<proteinExistence type="predicted"/>
<sequence>MAVQGYSEADLRRLKSVQARPRGWTHQVKPVVREYRDTLTGHWVKVVTDQLGNKIRMRWSGQDAHIVLPHFSVSPWTGVTISKEYR</sequence>
<comment type="caution">
    <text evidence="1">The sequence shown here is derived from an EMBL/GenBank/DDBJ whole genome shotgun (WGS) entry which is preliminary data.</text>
</comment>
<dbReference type="AlphaFoldDB" id="A0A931A508"/>
<dbReference type="RefSeq" id="WP_195895295.1">
    <property type="nucleotide sequence ID" value="NZ_JADOGI010000026.1"/>
</dbReference>
<evidence type="ECO:0000313" key="2">
    <source>
        <dbReference type="Proteomes" id="UP000605361"/>
    </source>
</evidence>
<accession>A0A931A508</accession>
<evidence type="ECO:0000313" key="1">
    <source>
        <dbReference type="EMBL" id="MBF8186316.1"/>
    </source>
</evidence>